<dbReference type="PROSITE" id="PS51293">
    <property type="entry name" value="SANT"/>
    <property type="match status" value="1"/>
</dbReference>
<proteinExistence type="predicted"/>
<dbReference type="EMBL" id="RRYP01000516">
    <property type="protein sequence ID" value="TNV87297.1"/>
    <property type="molecule type" value="Genomic_DNA"/>
</dbReference>
<evidence type="ECO:0000256" key="1">
    <source>
        <dbReference type="SAM" id="MobiDB-lite"/>
    </source>
</evidence>
<keyword evidence="6" id="KW-1185">Reference proteome</keyword>
<evidence type="ECO:0000313" key="6">
    <source>
        <dbReference type="Proteomes" id="UP000785679"/>
    </source>
</evidence>
<dbReference type="InterPro" id="IPR017930">
    <property type="entry name" value="Myb_dom"/>
</dbReference>
<feature type="domain" description="SANT" evidence="3">
    <location>
        <begin position="19"/>
        <end position="70"/>
    </location>
</feature>
<feature type="domain" description="HTH myb-type" evidence="4">
    <location>
        <begin position="23"/>
        <end position="70"/>
    </location>
</feature>
<name>A0A8J8P561_HALGN</name>
<dbReference type="Gene3D" id="1.10.10.60">
    <property type="entry name" value="Homeodomain-like"/>
    <property type="match status" value="1"/>
</dbReference>
<dbReference type="PROSITE" id="PS50090">
    <property type="entry name" value="MYB_LIKE"/>
    <property type="match status" value="1"/>
</dbReference>
<dbReference type="CDD" id="cd00167">
    <property type="entry name" value="SANT"/>
    <property type="match status" value="1"/>
</dbReference>
<dbReference type="AlphaFoldDB" id="A0A8J8P561"/>
<dbReference type="Pfam" id="PF00249">
    <property type="entry name" value="Myb_DNA-binding"/>
    <property type="match status" value="1"/>
</dbReference>
<dbReference type="InterPro" id="IPR009057">
    <property type="entry name" value="Homeodomain-like_sf"/>
</dbReference>
<evidence type="ECO:0000259" key="4">
    <source>
        <dbReference type="PROSITE" id="PS51294"/>
    </source>
</evidence>
<accession>A0A8J8P561</accession>
<evidence type="ECO:0000313" key="5">
    <source>
        <dbReference type="EMBL" id="TNV87297.1"/>
    </source>
</evidence>
<feature type="compositionally biased region" description="Low complexity" evidence="1">
    <location>
        <begin position="318"/>
        <end position="327"/>
    </location>
</feature>
<dbReference type="Proteomes" id="UP000785679">
    <property type="component" value="Unassembled WGS sequence"/>
</dbReference>
<dbReference type="InterPro" id="IPR017884">
    <property type="entry name" value="SANT_dom"/>
</dbReference>
<feature type="region of interest" description="Disordered" evidence="1">
    <location>
        <begin position="152"/>
        <end position="181"/>
    </location>
</feature>
<dbReference type="PROSITE" id="PS51294">
    <property type="entry name" value="HTH_MYB"/>
    <property type="match status" value="1"/>
</dbReference>
<feature type="region of interest" description="Disordered" evidence="1">
    <location>
        <begin position="280"/>
        <end position="328"/>
    </location>
</feature>
<dbReference type="InterPro" id="IPR001005">
    <property type="entry name" value="SANT/Myb"/>
</dbReference>
<feature type="region of interest" description="Disordered" evidence="1">
    <location>
        <begin position="1"/>
        <end position="22"/>
    </location>
</feature>
<evidence type="ECO:0000259" key="2">
    <source>
        <dbReference type="PROSITE" id="PS50090"/>
    </source>
</evidence>
<sequence length="396" mass="45113">MSEKCARQQPPTPHSIFQSSSASWNEDERDVFIGQLKIYGKDWVQIQKYLPHKSVQQCKNFWGNYAKKLNFHSYLPNKIGGAGDVNESTIEDPSVDDSSQKAQLRIIGSSSNCKLETILIEELLNEGSSSAVQGSKNFVTKFQIVRLTNKKGQDEIEKGKRSKESNSSEKRRKRVKKHNIKEADNEKILKHVTEFAYPEPKILYPEVIMVPSSQDCSQLTKQELELKKRAMNQNNKDNRSKKNGEKKKVKKTLICSQKNDQDYKVPGGLTLRIFQVQKEEKRPIRLSRPNSKVVTPMKDEQQIKPLNNGIESEERQQDTQSDQDTTSASILQNQVGQKSQAEVVSQAIFTFASGFDNREPILYAQGGSNRQTQISLDRTLQNSLEEEVIEFTQTQS</sequence>
<dbReference type="OrthoDB" id="2143914at2759"/>
<organism evidence="5 6">
    <name type="scientific">Halteria grandinella</name>
    <dbReference type="NCBI Taxonomy" id="5974"/>
    <lineage>
        <taxon>Eukaryota</taxon>
        <taxon>Sar</taxon>
        <taxon>Alveolata</taxon>
        <taxon>Ciliophora</taxon>
        <taxon>Intramacronucleata</taxon>
        <taxon>Spirotrichea</taxon>
        <taxon>Stichotrichia</taxon>
        <taxon>Sporadotrichida</taxon>
        <taxon>Halteriidae</taxon>
        <taxon>Halteria</taxon>
    </lineage>
</organism>
<reference evidence="5" key="1">
    <citation type="submission" date="2019-06" db="EMBL/GenBank/DDBJ databases">
        <authorList>
            <person name="Zheng W."/>
        </authorList>
    </citation>
    <scope>NUCLEOTIDE SEQUENCE</scope>
    <source>
        <strain evidence="5">QDHG01</strain>
    </source>
</reference>
<feature type="compositionally biased region" description="Basic residues" evidence="1">
    <location>
        <begin position="170"/>
        <end position="179"/>
    </location>
</feature>
<dbReference type="SUPFAM" id="SSF46689">
    <property type="entry name" value="Homeodomain-like"/>
    <property type="match status" value="1"/>
</dbReference>
<feature type="domain" description="Myb-like" evidence="2">
    <location>
        <begin position="23"/>
        <end position="66"/>
    </location>
</feature>
<protein>
    <submittedName>
        <fullName evidence="5">Uncharacterized protein</fullName>
    </submittedName>
</protein>
<dbReference type="SMART" id="SM00717">
    <property type="entry name" value="SANT"/>
    <property type="match status" value="1"/>
</dbReference>
<gene>
    <name evidence="5" type="ORF">FGO68_gene3919</name>
</gene>
<feature type="region of interest" description="Disordered" evidence="1">
    <location>
        <begin position="229"/>
        <end position="250"/>
    </location>
</feature>
<evidence type="ECO:0000259" key="3">
    <source>
        <dbReference type="PROSITE" id="PS51293"/>
    </source>
</evidence>
<feature type="compositionally biased region" description="Basic and acidic residues" evidence="1">
    <location>
        <begin position="152"/>
        <end position="169"/>
    </location>
</feature>
<comment type="caution">
    <text evidence="5">The sequence shown here is derived from an EMBL/GenBank/DDBJ whole genome shotgun (WGS) entry which is preliminary data.</text>
</comment>